<reference evidence="1" key="1">
    <citation type="journal article" date="2021" name="Proc. Natl. Acad. Sci. U.S.A.">
        <title>A Catalog of Tens of Thousands of Viruses from Human Metagenomes Reveals Hidden Associations with Chronic Diseases.</title>
        <authorList>
            <person name="Tisza M.J."/>
            <person name="Buck C.B."/>
        </authorList>
    </citation>
    <scope>NUCLEOTIDE SEQUENCE</scope>
    <source>
        <strain evidence="1">CtfYP22</strain>
    </source>
</reference>
<dbReference type="EMBL" id="BK015856">
    <property type="protein sequence ID" value="DAD69822.1"/>
    <property type="molecule type" value="Genomic_DNA"/>
</dbReference>
<sequence length="37" mass="4189">MMTKSESQSPAPAPLSYKGSKLWLPDKAFTQIYDENK</sequence>
<protein>
    <submittedName>
        <fullName evidence="1">Uncharacterized protein</fullName>
    </submittedName>
</protein>
<evidence type="ECO:0000313" key="1">
    <source>
        <dbReference type="EMBL" id="DAD69822.1"/>
    </source>
</evidence>
<proteinExistence type="predicted"/>
<accession>A0A8S5LIK9</accession>
<organism evidence="1">
    <name type="scientific">Siphoviridae sp. ctfYP22</name>
    <dbReference type="NCBI Taxonomy" id="2827584"/>
    <lineage>
        <taxon>Viruses</taxon>
        <taxon>Duplodnaviria</taxon>
        <taxon>Heunggongvirae</taxon>
        <taxon>Uroviricota</taxon>
        <taxon>Caudoviricetes</taxon>
    </lineage>
</organism>
<name>A0A8S5LIK9_9CAUD</name>